<dbReference type="GeneID" id="100207928"/>
<feature type="compositionally biased region" description="Low complexity" evidence="1">
    <location>
        <begin position="26"/>
        <end position="39"/>
    </location>
</feature>
<evidence type="ECO:0000313" key="3">
    <source>
        <dbReference type="RefSeq" id="XP_065667463.1"/>
    </source>
</evidence>
<dbReference type="InterPro" id="IPR011990">
    <property type="entry name" value="TPR-like_helical_dom_sf"/>
</dbReference>
<sequence length="590" mass="67036">MFYDPLSKRKMSLGLFGSCMQINSSEFSNSKNSSSSSKSFSKRTLQTNQTAKKNKWPSLVLLTKAEELVIVNGRNRRRFPDPVRDRSILLACLDPFTENMLYLCHCKHQRTINANPAVFKQRVTLDDDECQYFISLDIIQIDDNNDTQINYDDILKNFLIADVREHAIAGECLPAGVSGYWVRIFGPQRKFKFVVSLWRDISENIKSRSCKGTDGLMKIGEICINILNTGVSRAKKSHKKNNALSARTMINSSNINISNSFPSFCSRELYILMSTSLRECLENGKFDLFEEMYSKFSGDLTIKNQDNIELNHFLSSEKALFLAMQGKLAEAKHLLQTTVEKSVPKSLNKIFLLNKAYLVLANVHIIEGNYGTAEECLNVLQVDKKNGTPFDDAAFFYYLYGIILMNFGKSLQAFSSSLWKESYEAFINSLNSFDQSLPSMLNQRCKIILNIIRLSLYAISRKIKIPSISLSELCPICNDISAVKECIKMAEMISLHKMSARTFCLLNLVKAEVVFNENNWAAGYAMLEDLEKECSKLKFKDISLLGDSVRSWWRSKEYKEFMLSIENDCVSDLSSENVTQDTYGGNESGI</sequence>
<feature type="region of interest" description="Disordered" evidence="1">
    <location>
        <begin position="26"/>
        <end position="51"/>
    </location>
</feature>
<dbReference type="SUPFAM" id="SSF48452">
    <property type="entry name" value="TPR-like"/>
    <property type="match status" value="1"/>
</dbReference>
<reference evidence="3" key="1">
    <citation type="submission" date="2025-08" db="UniProtKB">
        <authorList>
            <consortium name="RefSeq"/>
        </authorList>
    </citation>
    <scope>IDENTIFICATION</scope>
</reference>
<dbReference type="RefSeq" id="XP_065667463.1">
    <property type="nucleotide sequence ID" value="XM_065811391.1"/>
</dbReference>
<accession>A0ABM4CZR8</accession>
<keyword evidence="2" id="KW-1185">Reference proteome</keyword>
<protein>
    <submittedName>
        <fullName evidence="3">Uncharacterized protein LOC100207928</fullName>
    </submittedName>
</protein>
<evidence type="ECO:0000313" key="2">
    <source>
        <dbReference type="Proteomes" id="UP001652625"/>
    </source>
</evidence>
<name>A0ABM4CZR8_HYDVU</name>
<organism evidence="2 3">
    <name type="scientific">Hydra vulgaris</name>
    <name type="common">Hydra</name>
    <name type="synonym">Hydra attenuata</name>
    <dbReference type="NCBI Taxonomy" id="6087"/>
    <lineage>
        <taxon>Eukaryota</taxon>
        <taxon>Metazoa</taxon>
        <taxon>Cnidaria</taxon>
        <taxon>Hydrozoa</taxon>
        <taxon>Hydroidolina</taxon>
        <taxon>Anthoathecata</taxon>
        <taxon>Aplanulata</taxon>
        <taxon>Hydridae</taxon>
        <taxon>Hydra</taxon>
    </lineage>
</organism>
<gene>
    <name evidence="3" type="primary">LOC100207928</name>
</gene>
<proteinExistence type="predicted"/>
<evidence type="ECO:0000256" key="1">
    <source>
        <dbReference type="SAM" id="MobiDB-lite"/>
    </source>
</evidence>
<dbReference type="Proteomes" id="UP001652625">
    <property type="component" value="Chromosome 12"/>
</dbReference>